<keyword evidence="1" id="KW-0808">Transferase</keyword>
<dbReference type="Proteomes" id="UP001327560">
    <property type="component" value="Chromosome 3"/>
</dbReference>
<keyword evidence="1" id="KW-0548">Nucleotidyltransferase</keyword>
<evidence type="ECO:0000313" key="2">
    <source>
        <dbReference type="Proteomes" id="UP001327560"/>
    </source>
</evidence>
<protein>
    <submittedName>
        <fullName evidence="1">LINE-1 reverse transcriptase-like</fullName>
    </submittedName>
</protein>
<dbReference type="AlphaFoldDB" id="A0AAQ3K477"/>
<dbReference type="PANTHER" id="PTHR33710">
    <property type="entry name" value="BNAC02G09200D PROTEIN"/>
    <property type="match status" value="1"/>
</dbReference>
<proteinExistence type="predicted"/>
<evidence type="ECO:0000313" key="1">
    <source>
        <dbReference type="EMBL" id="WOL00533.1"/>
    </source>
</evidence>
<name>A0AAQ3K477_9LILI</name>
<dbReference type="EMBL" id="CP136892">
    <property type="protein sequence ID" value="WOL00533.1"/>
    <property type="molecule type" value="Genomic_DNA"/>
</dbReference>
<keyword evidence="1" id="KW-0695">RNA-directed DNA polymerase</keyword>
<dbReference type="PANTHER" id="PTHR33710:SF71">
    <property type="entry name" value="ENDONUCLEASE_EXONUCLEASE_PHOSPHATASE DOMAIN-CONTAINING PROTEIN"/>
    <property type="match status" value="1"/>
</dbReference>
<accession>A0AAQ3K477</accession>
<sequence>MGAQKFIHMMGPRWSGEYVPSRGRSGGIVLMWKREFFKIRIVHSTRQSVNATIQFKNDRPFLFSGIYASNIVGCNNKVGKQRIWARLDRAPANLSWSSNYDFLKVKNLSRVTSDHSPVLLNCGNLDNIKKPAKKIIFEHYWFSRLGLKELINNVWDPNVQCYGVGFSLQQNLSRLAKKLIVWNKESIGNLENSLADTEIKISFFEKLDEKGLLENHKQLQLKTLKNLSMALKKQILIKSWTKSRERWIDEGDKNTSGLSYQNLAWNKINEEQRGLLISEFSLEETGKALQVLANRLRPLLSHLIDKAQSAFISERCIHDNIVTANELVNSITMAKGRYAFIMIRLDLEKAFGRVSWASLLEIMKLMNFPITYIRWV</sequence>
<organism evidence="1 2">
    <name type="scientific">Canna indica</name>
    <name type="common">Indian-shot</name>
    <dbReference type="NCBI Taxonomy" id="4628"/>
    <lineage>
        <taxon>Eukaryota</taxon>
        <taxon>Viridiplantae</taxon>
        <taxon>Streptophyta</taxon>
        <taxon>Embryophyta</taxon>
        <taxon>Tracheophyta</taxon>
        <taxon>Spermatophyta</taxon>
        <taxon>Magnoliopsida</taxon>
        <taxon>Liliopsida</taxon>
        <taxon>Zingiberales</taxon>
        <taxon>Cannaceae</taxon>
        <taxon>Canna</taxon>
    </lineage>
</organism>
<gene>
    <name evidence="1" type="ORF">Cni_G09246</name>
</gene>
<reference evidence="1 2" key="1">
    <citation type="submission" date="2023-10" db="EMBL/GenBank/DDBJ databases">
        <title>Chromosome-scale genome assembly provides insights into flower coloration mechanisms of Canna indica.</title>
        <authorList>
            <person name="Li C."/>
        </authorList>
    </citation>
    <scope>NUCLEOTIDE SEQUENCE [LARGE SCALE GENOMIC DNA]</scope>
    <source>
        <tissue evidence="1">Flower</tissue>
    </source>
</reference>
<keyword evidence="2" id="KW-1185">Reference proteome</keyword>
<dbReference type="GO" id="GO:0003964">
    <property type="term" value="F:RNA-directed DNA polymerase activity"/>
    <property type="evidence" value="ECO:0007669"/>
    <property type="project" value="UniProtKB-KW"/>
</dbReference>